<dbReference type="Proteomes" id="UP001501490">
    <property type="component" value="Unassembled WGS sequence"/>
</dbReference>
<reference evidence="8" key="1">
    <citation type="journal article" date="2019" name="Int. J. Syst. Evol. Microbiol.">
        <title>The Global Catalogue of Microorganisms (GCM) 10K type strain sequencing project: providing services to taxonomists for standard genome sequencing and annotation.</title>
        <authorList>
            <consortium name="The Broad Institute Genomics Platform"/>
            <consortium name="The Broad Institute Genome Sequencing Center for Infectious Disease"/>
            <person name="Wu L."/>
            <person name="Ma J."/>
        </authorList>
    </citation>
    <scope>NUCLEOTIDE SEQUENCE [LARGE SCALE GENOMIC DNA]</scope>
    <source>
        <strain evidence="8">JCM 16929</strain>
    </source>
</reference>
<accession>A0ABP7AML0</accession>
<dbReference type="RefSeq" id="WP_344808450.1">
    <property type="nucleotide sequence ID" value="NZ_BAABAB010000039.1"/>
</dbReference>
<comment type="similarity">
    <text evidence="2">Belongs to the CDP-glycerol glycerophosphotransferase family.</text>
</comment>
<dbReference type="EMBL" id="BAABAB010000039">
    <property type="protein sequence ID" value="GAA3635844.1"/>
    <property type="molecule type" value="Genomic_DNA"/>
</dbReference>
<comment type="subcellular location">
    <subcellularLocation>
        <location evidence="1">Cell membrane</location>
        <topology evidence="1">Peripheral membrane protein</topology>
    </subcellularLocation>
</comment>
<keyword evidence="3" id="KW-1003">Cell membrane</keyword>
<dbReference type="InterPro" id="IPR051612">
    <property type="entry name" value="Teichoic_Acid_Biosynth"/>
</dbReference>
<evidence type="ECO:0008006" key="9">
    <source>
        <dbReference type="Google" id="ProtNLM"/>
    </source>
</evidence>
<dbReference type="Pfam" id="PF04464">
    <property type="entry name" value="Glyphos_transf"/>
    <property type="match status" value="1"/>
</dbReference>
<dbReference type="PANTHER" id="PTHR37316">
    <property type="entry name" value="TEICHOIC ACID GLYCEROL-PHOSPHATE PRIMASE"/>
    <property type="match status" value="1"/>
</dbReference>
<dbReference type="InterPro" id="IPR007554">
    <property type="entry name" value="Glycerophosphate_synth"/>
</dbReference>
<sequence>MRPPDVVTDAAASLRRVASSAAVAARMLLSTAARSSNPALRWTYATTRNAARHAVNALTGKQLGWVAMLWTARWRDADVLELTGWAYERGYGFPDEPPQIEVWLERGEERIAATVAPLTEPEANVRARSGDHDYANTGFVARFDLAPLRNSATFVTTPWTARIRVSGPNRSSEGGFRSRYPLACAGHLFARTVDGVQILPRWIPIDGGLEIVCARVRALATATAVQGRRVEIAVDTGGVGVRQAEMVCEEVVAALDCSAADDGTWVLSGELPTTRPAELIDPGQPARRWFRVRTDAGAELTVLSGLDATLVADDPDASLLVTSGRAGELLLLDAPRQAVVDDYSYEREPEPALRVRGRLFGPAAAEWTAQFWSPRQVLPAKIAVNPDRTFELYVPLLASVWGQRPLPPRVGGFRIEIRAAGKAGATGRRIPAYCSPLLTTTLPRHDLAPGFLFRVQAGPGQRFQFRVQPARRPDEMGPYHQQRLHGIYLSTQWQPRDAVYFESFYGRNATCNPRALDAVIAELHPELERIWGVVDASVPVPEGSVAVVQGSREWWEARATSRWVIANDWLRTRFVRQPFQTVLQTWHGSMFKRIGLDRPHVPWDKRRGLLVETRNWDLLLAQNHHSAEIFASAYAWDGPVLEEGYPRNDPLTHADGSAVLERLGIDPGKTVILYAPTWRENLEGLVAFLDLERLCADIGEDYVLLLRGHSRTVEFGESVQVPGLIDVTTYPEITDLYLAADAMITDYSSVMFDYSVTRRPMIFFTPDMAAYRDTLRGTYFDLAELAPGPVLSTQEEVTAAIRSLDTQSERFAERYRRWTDQFNDCDDGHSGERVVKRLMAYTRPVP</sequence>
<dbReference type="Gene3D" id="3.40.50.11820">
    <property type="match status" value="1"/>
</dbReference>
<evidence type="ECO:0000256" key="2">
    <source>
        <dbReference type="ARBA" id="ARBA00010488"/>
    </source>
</evidence>
<evidence type="ECO:0000313" key="8">
    <source>
        <dbReference type="Proteomes" id="UP001501490"/>
    </source>
</evidence>
<organism evidence="7 8">
    <name type="scientific">Microlunatus ginsengisoli</name>
    <dbReference type="NCBI Taxonomy" id="363863"/>
    <lineage>
        <taxon>Bacteria</taxon>
        <taxon>Bacillati</taxon>
        <taxon>Actinomycetota</taxon>
        <taxon>Actinomycetes</taxon>
        <taxon>Propionibacteriales</taxon>
        <taxon>Propionibacteriaceae</taxon>
        <taxon>Microlunatus</taxon>
    </lineage>
</organism>
<evidence type="ECO:0000256" key="6">
    <source>
        <dbReference type="ARBA" id="ARBA00023136"/>
    </source>
</evidence>
<keyword evidence="8" id="KW-1185">Reference proteome</keyword>
<dbReference type="InterPro" id="IPR043149">
    <property type="entry name" value="TagF_N"/>
</dbReference>
<evidence type="ECO:0000256" key="5">
    <source>
        <dbReference type="ARBA" id="ARBA00022944"/>
    </source>
</evidence>
<keyword evidence="6" id="KW-0472">Membrane</keyword>
<protein>
    <recommendedName>
        <fullName evidence="9">CDP-glycerol glycerophosphotransferase</fullName>
    </recommendedName>
</protein>
<dbReference type="InterPro" id="IPR043148">
    <property type="entry name" value="TagF_C"/>
</dbReference>
<proteinExistence type="inferred from homology"/>
<comment type="caution">
    <text evidence="7">The sequence shown here is derived from an EMBL/GenBank/DDBJ whole genome shotgun (WGS) entry which is preliminary data.</text>
</comment>
<evidence type="ECO:0000256" key="4">
    <source>
        <dbReference type="ARBA" id="ARBA00022679"/>
    </source>
</evidence>
<name>A0ABP7AML0_9ACTN</name>
<dbReference type="Gene3D" id="3.40.50.12580">
    <property type="match status" value="1"/>
</dbReference>
<dbReference type="SUPFAM" id="SSF53756">
    <property type="entry name" value="UDP-Glycosyltransferase/glycogen phosphorylase"/>
    <property type="match status" value="1"/>
</dbReference>
<gene>
    <name evidence="7" type="ORF">GCM10022236_43020</name>
</gene>
<keyword evidence="4" id="KW-0808">Transferase</keyword>
<evidence type="ECO:0000313" key="7">
    <source>
        <dbReference type="EMBL" id="GAA3635844.1"/>
    </source>
</evidence>
<dbReference type="PANTHER" id="PTHR37316:SF3">
    <property type="entry name" value="TEICHOIC ACID GLYCEROL-PHOSPHATE TRANSFERASE"/>
    <property type="match status" value="1"/>
</dbReference>
<keyword evidence="5" id="KW-0777">Teichoic acid biosynthesis</keyword>
<evidence type="ECO:0000256" key="1">
    <source>
        <dbReference type="ARBA" id="ARBA00004202"/>
    </source>
</evidence>
<evidence type="ECO:0000256" key="3">
    <source>
        <dbReference type="ARBA" id="ARBA00022475"/>
    </source>
</evidence>